<dbReference type="InterPro" id="IPR012337">
    <property type="entry name" value="RNaseH-like_sf"/>
</dbReference>
<dbReference type="PANTHER" id="PTHR37984:SF5">
    <property type="entry name" value="PROTEIN NYNRIN-LIKE"/>
    <property type="match status" value="1"/>
</dbReference>
<evidence type="ECO:0000313" key="2">
    <source>
        <dbReference type="RefSeq" id="XP_016485427.1"/>
    </source>
</evidence>
<dbReference type="SUPFAM" id="SSF53098">
    <property type="entry name" value="Ribonuclease H-like"/>
    <property type="match status" value="1"/>
</dbReference>
<reference evidence="2" key="1">
    <citation type="submission" date="2025-08" db="UniProtKB">
        <authorList>
            <consortium name="RefSeq"/>
        </authorList>
    </citation>
    <scope>IDENTIFICATION</scope>
</reference>
<accession>A0A1S4B9A4</accession>
<dbReference type="STRING" id="4097.A0A1S4B9A4"/>
<proteinExistence type="predicted"/>
<protein>
    <recommendedName>
        <fullName evidence="1">Integrase catalytic domain-containing protein</fullName>
    </recommendedName>
</protein>
<dbReference type="OMA" id="NRCLENY"/>
<dbReference type="OrthoDB" id="1305153at2759"/>
<dbReference type="KEGG" id="nta:107805845"/>
<dbReference type="RefSeq" id="XP_016485427.1">
    <property type="nucleotide sequence ID" value="XM_016629941.1"/>
</dbReference>
<name>A0A1S4B9A4_TOBAC</name>
<evidence type="ECO:0000259" key="1">
    <source>
        <dbReference type="PROSITE" id="PS50994"/>
    </source>
</evidence>
<dbReference type="PROSITE" id="PS50994">
    <property type="entry name" value="INTEGRASE"/>
    <property type="match status" value="1"/>
</dbReference>
<dbReference type="GO" id="GO:0015074">
    <property type="term" value="P:DNA integration"/>
    <property type="evidence" value="ECO:0007669"/>
    <property type="project" value="InterPro"/>
</dbReference>
<feature type="domain" description="Integrase catalytic" evidence="1">
    <location>
        <begin position="122"/>
        <end position="215"/>
    </location>
</feature>
<dbReference type="PANTHER" id="PTHR37984">
    <property type="entry name" value="PROTEIN CBG26694"/>
    <property type="match status" value="1"/>
</dbReference>
<dbReference type="Gene3D" id="3.30.420.10">
    <property type="entry name" value="Ribonuclease H-like superfamily/Ribonuclease H"/>
    <property type="match status" value="1"/>
</dbReference>
<dbReference type="InterPro" id="IPR050951">
    <property type="entry name" value="Retrovirus_Pol_polyprotein"/>
</dbReference>
<dbReference type="InterPro" id="IPR001584">
    <property type="entry name" value="Integrase_cat-core"/>
</dbReference>
<dbReference type="GO" id="GO:0003676">
    <property type="term" value="F:nucleic acid binding"/>
    <property type="evidence" value="ECO:0007669"/>
    <property type="project" value="InterPro"/>
</dbReference>
<dbReference type="InterPro" id="IPR036397">
    <property type="entry name" value="RNaseH_sf"/>
</dbReference>
<dbReference type="PaxDb" id="4097-A0A1S4B9A4"/>
<sequence length="255" mass="29446">MGYDYTITYKKDQDNLVVDALSRVPKADDKFDAELLTLSSISSDFIEQIKGSYETDSHLQQLLQQLQQDPLAKPIYMLKDSVLYRKGKIVVGPCKDLRKQILQFLYDGATGGHSGMIATLQRTTVSDRDVVFLSKFWQSLFYVQGVQLHHSTIYHPQSDGQTEVVNKCLEGYLRCMCIDRLKDWAHWLPLAEWWYNITYHSATKLTPFEVLYGQKPPLHMPYIPYNSMVEEVDRSLQAREATIRLLKHHLALAQS</sequence>
<gene>
    <name evidence="2" type="primary">LOC107805845</name>
</gene>
<organism evidence="2">
    <name type="scientific">Nicotiana tabacum</name>
    <name type="common">Common tobacco</name>
    <dbReference type="NCBI Taxonomy" id="4097"/>
    <lineage>
        <taxon>Eukaryota</taxon>
        <taxon>Viridiplantae</taxon>
        <taxon>Streptophyta</taxon>
        <taxon>Embryophyta</taxon>
        <taxon>Tracheophyta</taxon>
        <taxon>Spermatophyta</taxon>
        <taxon>Magnoliopsida</taxon>
        <taxon>eudicotyledons</taxon>
        <taxon>Gunneridae</taxon>
        <taxon>Pentapetalae</taxon>
        <taxon>asterids</taxon>
        <taxon>lamiids</taxon>
        <taxon>Solanales</taxon>
        <taxon>Solanaceae</taxon>
        <taxon>Nicotianoideae</taxon>
        <taxon>Nicotianeae</taxon>
        <taxon>Nicotiana</taxon>
    </lineage>
</organism>
<dbReference type="AlphaFoldDB" id="A0A1S4B9A4"/>